<name>A0ABW4WXW1_9BACT</name>
<dbReference type="Gene3D" id="3.90.550.10">
    <property type="entry name" value="Spore Coat Polysaccharide Biosynthesis Protein SpsA, Chain A"/>
    <property type="match status" value="1"/>
</dbReference>
<dbReference type="RefSeq" id="WP_229961502.1">
    <property type="nucleotide sequence ID" value="NZ_JAJJWI010000013.1"/>
</dbReference>
<dbReference type="SUPFAM" id="SSF53448">
    <property type="entry name" value="Nucleotide-diphospho-sugar transferases"/>
    <property type="match status" value="1"/>
</dbReference>
<dbReference type="InterPro" id="IPR029044">
    <property type="entry name" value="Nucleotide-diphossugar_trans"/>
</dbReference>
<evidence type="ECO:0000313" key="3">
    <source>
        <dbReference type="Proteomes" id="UP001597369"/>
    </source>
</evidence>
<accession>A0ABW4WXW1</accession>
<gene>
    <name evidence="2" type="ORF">ACFSKU_08110</name>
</gene>
<dbReference type="Pfam" id="PF00535">
    <property type="entry name" value="Glycos_transf_2"/>
    <property type="match status" value="1"/>
</dbReference>
<comment type="caution">
    <text evidence="2">The sequence shown here is derived from an EMBL/GenBank/DDBJ whole genome shotgun (WGS) entry which is preliminary data.</text>
</comment>
<dbReference type="Proteomes" id="UP001597369">
    <property type="component" value="Unassembled WGS sequence"/>
</dbReference>
<protein>
    <submittedName>
        <fullName evidence="2">Glycosyltransferase family 2 protein</fullName>
    </submittedName>
</protein>
<dbReference type="PANTHER" id="PTHR22916">
    <property type="entry name" value="GLYCOSYLTRANSFERASE"/>
    <property type="match status" value="1"/>
</dbReference>
<feature type="domain" description="Glycosyltransferase 2-like" evidence="1">
    <location>
        <begin position="13"/>
        <end position="134"/>
    </location>
</feature>
<evidence type="ECO:0000313" key="2">
    <source>
        <dbReference type="EMBL" id="MFD2066845.1"/>
    </source>
</evidence>
<dbReference type="EMBL" id="JBHUHV010000024">
    <property type="protein sequence ID" value="MFD2066845.1"/>
    <property type="molecule type" value="Genomic_DNA"/>
</dbReference>
<keyword evidence="3" id="KW-1185">Reference proteome</keyword>
<reference evidence="3" key="1">
    <citation type="journal article" date="2019" name="Int. J. Syst. Evol. Microbiol.">
        <title>The Global Catalogue of Microorganisms (GCM) 10K type strain sequencing project: providing services to taxonomists for standard genome sequencing and annotation.</title>
        <authorList>
            <consortium name="The Broad Institute Genomics Platform"/>
            <consortium name="The Broad Institute Genome Sequencing Center for Infectious Disease"/>
            <person name="Wu L."/>
            <person name="Ma J."/>
        </authorList>
    </citation>
    <scope>NUCLEOTIDE SEQUENCE [LARGE SCALE GENOMIC DNA]</scope>
    <source>
        <strain evidence="3">JCM 16545</strain>
    </source>
</reference>
<proteinExistence type="predicted"/>
<sequence length="318" mass="37022">MMLNGIAELPLVSVIMPAYNAGKYIAESIKSVVLQTYVNWELIVIDDGSTDNTASLVKGFVRSDCRIKYLYQENGKQGKARNTGISAAKGKYIAFIDSDDLWLSEKLEIQIKCFSKSEADLIFSDTYIFRNEFLIENTKVLQTKNGVYYGEEGAIAFIKRNRIPTLTAICKKKVIDKVGGFTEKKNIQNAEDYHLWLKILLHGYKIEGIDYVLAAYRDRSDSVSDENKLNLKQVIEAQIDVLHEFSYKHKYIYPYIIKKIKDSLYVLKDQNDNEFYESIIRYLKVCNKNKFILLFKVCKMFRIRRLAFRSVYFVFNYF</sequence>
<dbReference type="PANTHER" id="PTHR22916:SF3">
    <property type="entry name" value="UDP-GLCNAC:BETAGAL BETA-1,3-N-ACETYLGLUCOSAMINYLTRANSFERASE-LIKE PROTEIN 1"/>
    <property type="match status" value="1"/>
</dbReference>
<dbReference type="InterPro" id="IPR001173">
    <property type="entry name" value="Glyco_trans_2-like"/>
</dbReference>
<evidence type="ECO:0000259" key="1">
    <source>
        <dbReference type="Pfam" id="PF00535"/>
    </source>
</evidence>
<organism evidence="2 3">
    <name type="scientific">Pontibacter silvestris</name>
    <dbReference type="NCBI Taxonomy" id="2305183"/>
    <lineage>
        <taxon>Bacteria</taxon>
        <taxon>Pseudomonadati</taxon>
        <taxon>Bacteroidota</taxon>
        <taxon>Cytophagia</taxon>
        <taxon>Cytophagales</taxon>
        <taxon>Hymenobacteraceae</taxon>
        <taxon>Pontibacter</taxon>
    </lineage>
</organism>